<organism evidence="2 3">
    <name type="scientific">Sphaerisporangium rufum</name>
    <dbReference type="NCBI Taxonomy" id="1381558"/>
    <lineage>
        <taxon>Bacteria</taxon>
        <taxon>Bacillati</taxon>
        <taxon>Actinomycetota</taxon>
        <taxon>Actinomycetes</taxon>
        <taxon>Streptosporangiales</taxon>
        <taxon>Streptosporangiaceae</taxon>
        <taxon>Sphaerisporangium</taxon>
    </lineage>
</organism>
<feature type="transmembrane region" description="Helical" evidence="1">
    <location>
        <begin position="33"/>
        <end position="59"/>
    </location>
</feature>
<dbReference type="RefSeq" id="WP_203991717.1">
    <property type="nucleotide sequence ID" value="NZ_BOOU01000077.1"/>
</dbReference>
<dbReference type="Gene3D" id="2.120.10.30">
    <property type="entry name" value="TolB, C-terminal domain"/>
    <property type="match status" value="1"/>
</dbReference>
<keyword evidence="3" id="KW-1185">Reference proteome</keyword>
<dbReference type="InterPro" id="IPR011042">
    <property type="entry name" value="6-blade_b-propeller_TolB-like"/>
</dbReference>
<dbReference type="SUPFAM" id="SSF82171">
    <property type="entry name" value="DPP6 N-terminal domain-like"/>
    <property type="match status" value="1"/>
</dbReference>
<comment type="caution">
    <text evidence="2">The sequence shown here is derived from an EMBL/GenBank/DDBJ whole genome shotgun (WGS) entry which is preliminary data.</text>
</comment>
<keyword evidence="1" id="KW-0472">Membrane</keyword>
<accession>A0A919V7R6</accession>
<proteinExistence type="predicted"/>
<dbReference type="EMBL" id="BOOU01000077">
    <property type="protein sequence ID" value="GII80655.1"/>
    <property type="molecule type" value="Genomic_DNA"/>
</dbReference>
<dbReference type="AlphaFoldDB" id="A0A919V7R6"/>
<keyword evidence="1" id="KW-1133">Transmembrane helix</keyword>
<dbReference type="Proteomes" id="UP000655287">
    <property type="component" value="Unassembled WGS sequence"/>
</dbReference>
<name>A0A919V7R6_9ACTN</name>
<protein>
    <submittedName>
        <fullName evidence="2">Uncharacterized protein</fullName>
    </submittedName>
</protein>
<reference evidence="2" key="1">
    <citation type="submission" date="2021-01" db="EMBL/GenBank/DDBJ databases">
        <title>Whole genome shotgun sequence of Sphaerisporangium rufum NBRC 109079.</title>
        <authorList>
            <person name="Komaki H."/>
            <person name="Tamura T."/>
        </authorList>
    </citation>
    <scope>NUCLEOTIDE SEQUENCE</scope>
    <source>
        <strain evidence="2">NBRC 109079</strain>
    </source>
</reference>
<evidence type="ECO:0000256" key="1">
    <source>
        <dbReference type="SAM" id="Phobius"/>
    </source>
</evidence>
<keyword evidence="1" id="KW-0812">Transmembrane</keyword>
<sequence length="374" mass="39963">MNMLRDDLRHIAGEAPDVDLTERAIRGARRRRATAVAAAAAMALVVTAGTVSAVISGVLPARRAAPIVAPTPVMVASPLPDSGVGPLAHAHRTSCRIGVEENCVVTWRVETADGDVYRLDPARYHSGGPMAITPDGLRLAYYDPARQRFQVRDLASGQVWTAPRQTGPELLDNGDTVLRISPDGLHLTYSCFGCRSKPYNVLIDMAGRRQSTLPAEWIPVSVGAGGGPVTLIWPYDDHTSIRVLDRAGRDERRTVTIQTFTDRFSTLGPDGRTIAWLDLGTAEPAPQARIVVTDLAQGGSGRSVTVGALPDGYRPARLGSWLGPAEVTMLAYPEEPGRGATPMLYAVDVATGAVREIMRLPADQSAIVVPGLVR</sequence>
<evidence type="ECO:0000313" key="3">
    <source>
        <dbReference type="Proteomes" id="UP000655287"/>
    </source>
</evidence>
<evidence type="ECO:0000313" key="2">
    <source>
        <dbReference type="EMBL" id="GII80655.1"/>
    </source>
</evidence>
<gene>
    <name evidence="2" type="ORF">Sru01_56370</name>
</gene>